<dbReference type="InterPro" id="IPR015421">
    <property type="entry name" value="PyrdxlP-dep_Trfase_major"/>
</dbReference>
<evidence type="ECO:0000256" key="2">
    <source>
        <dbReference type="ARBA" id="ARBA00022576"/>
    </source>
</evidence>
<accession>A0A9X8UI98</accession>
<keyword evidence="2 6" id="KW-0032">Aminotransferase</keyword>
<dbReference type="PANTHER" id="PTHR42885:SF2">
    <property type="entry name" value="HISTIDINOL-PHOSPHATE AMINOTRANSFERASE"/>
    <property type="match status" value="1"/>
</dbReference>
<dbReference type="InterPro" id="IPR004839">
    <property type="entry name" value="Aminotransferase_I/II_large"/>
</dbReference>
<gene>
    <name evidence="6" type="ORF">EDD78_10856</name>
</gene>
<evidence type="ECO:0000256" key="3">
    <source>
        <dbReference type="ARBA" id="ARBA00022679"/>
    </source>
</evidence>
<dbReference type="PANTHER" id="PTHR42885">
    <property type="entry name" value="HISTIDINOL-PHOSPHATE AMINOTRANSFERASE-RELATED"/>
    <property type="match status" value="1"/>
</dbReference>
<dbReference type="Gene3D" id="3.90.1150.10">
    <property type="entry name" value="Aspartate Aminotransferase, domain 1"/>
    <property type="match status" value="1"/>
</dbReference>
<dbReference type="CDD" id="cd00609">
    <property type="entry name" value="AAT_like"/>
    <property type="match status" value="1"/>
</dbReference>
<dbReference type="EMBL" id="SLUK01000008">
    <property type="protein sequence ID" value="TCL42745.1"/>
    <property type="molecule type" value="Genomic_DNA"/>
</dbReference>
<dbReference type="RefSeq" id="WP_132084797.1">
    <property type="nucleotide sequence ID" value="NZ_SLUK01000008.1"/>
</dbReference>
<feature type="domain" description="Aminotransferase class I/classII large" evidence="5">
    <location>
        <begin position="23"/>
        <end position="345"/>
    </location>
</feature>
<evidence type="ECO:0000256" key="4">
    <source>
        <dbReference type="ARBA" id="ARBA00022898"/>
    </source>
</evidence>
<sequence>MAYQLPKKVRALIPYDPISGSYQIRLDANESPYAPDGQLLEELLKSSPALNRYPDPYATECCALFARQFGLRQDQVVAGNGSDELISIIEGCLMEREMTLCTLQYDFSMYSFYSALAELRHVLIPKNADYSVDIDRVIGTVNREGADVLIFSNPCNPTSLLIGQDEIERLVASVGALVVLDEAYMDFAGNGRSGMDLIAKYDNLLILRTCSKAYGAAGLRMGFAAGNKTLIDAIKAAKSPYNVNAVTQALCASLLREPDRIAQLSAALHARAEMLCAGIEALKERFPGRIGRVCGSSTNFAFFELTGAKEVHEALLRRSIAVRLMGDHLRISAGTGEENGAVLAALEEILQAKEAEGR</sequence>
<dbReference type="InterPro" id="IPR015424">
    <property type="entry name" value="PyrdxlP-dep_Trfase"/>
</dbReference>
<organism evidence="6 7">
    <name type="scientific">Harryflintia acetispora</name>
    <dbReference type="NCBI Taxonomy" id="1849041"/>
    <lineage>
        <taxon>Bacteria</taxon>
        <taxon>Bacillati</taxon>
        <taxon>Bacillota</taxon>
        <taxon>Clostridia</taxon>
        <taxon>Eubacteriales</taxon>
        <taxon>Oscillospiraceae</taxon>
        <taxon>Harryflintia</taxon>
    </lineage>
</organism>
<dbReference type="GO" id="GO:0030170">
    <property type="term" value="F:pyridoxal phosphate binding"/>
    <property type="evidence" value="ECO:0007669"/>
    <property type="project" value="InterPro"/>
</dbReference>
<protein>
    <submittedName>
        <fullName evidence="6">Histidinol-phosphate aminotransferase</fullName>
    </submittedName>
</protein>
<dbReference type="AlphaFoldDB" id="A0A9X8UI98"/>
<dbReference type="Proteomes" id="UP000294682">
    <property type="component" value="Unassembled WGS sequence"/>
</dbReference>
<dbReference type="Pfam" id="PF00155">
    <property type="entry name" value="Aminotran_1_2"/>
    <property type="match status" value="1"/>
</dbReference>
<dbReference type="GO" id="GO:0008483">
    <property type="term" value="F:transaminase activity"/>
    <property type="evidence" value="ECO:0007669"/>
    <property type="project" value="UniProtKB-KW"/>
</dbReference>
<keyword evidence="4" id="KW-0663">Pyridoxal phosphate</keyword>
<evidence type="ECO:0000313" key="7">
    <source>
        <dbReference type="Proteomes" id="UP000294682"/>
    </source>
</evidence>
<keyword evidence="7" id="KW-1185">Reference proteome</keyword>
<reference evidence="6 7" key="1">
    <citation type="submission" date="2019-03" db="EMBL/GenBank/DDBJ databases">
        <title>Genomic Encyclopedia of Type Strains, Phase IV (KMG-IV): sequencing the most valuable type-strain genomes for metagenomic binning, comparative biology and taxonomic classification.</title>
        <authorList>
            <person name="Goeker M."/>
        </authorList>
    </citation>
    <scope>NUCLEOTIDE SEQUENCE [LARGE SCALE GENOMIC DNA]</scope>
    <source>
        <strain evidence="6 7">DSM 100433</strain>
    </source>
</reference>
<comment type="caution">
    <text evidence="6">The sequence shown here is derived from an EMBL/GenBank/DDBJ whole genome shotgun (WGS) entry which is preliminary data.</text>
</comment>
<evidence type="ECO:0000256" key="1">
    <source>
        <dbReference type="ARBA" id="ARBA00001933"/>
    </source>
</evidence>
<evidence type="ECO:0000313" key="6">
    <source>
        <dbReference type="EMBL" id="TCL42745.1"/>
    </source>
</evidence>
<dbReference type="InterPro" id="IPR015422">
    <property type="entry name" value="PyrdxlP-dep_Trfase_small"/>
</dbReference>
<dbReference type="Gene3D" id="3.40.640.10">
    <property type="entry name" value="Type I PLP-dependent aspartate aminotransferase-like (Major domain)"/>
    <property type="match status" value="1"/>
</dbReference>
<keyword evidence="3" id="KW-0808">Transferase</keyword>
<proteinExistence type="predicted"/>
<name>A0A9X8UI98_9FIRM</name>
<comment type="cofactor">
    <cofactor evidence="1">
        <name>pyridoxal 5'-phosphate</name>
        <dbReference type="ChEBI" id="CHEBI:597326"/>
    </cofactor>
</comment>
<evidence type="ECO:0000259" key="5">
    <source>
        <dbReference type="Pfam" id="PF00155"/>
    </source>
</evidence>
<dbReference type="SUPFAM" id="SSF53383">
    <property type="entry name" value="PLP-dependent transferases"/>
    <property type="match status" value="1"/>
</dbReference>